<proteinExistence type="predicted"/>
<evidence type="ECO:0000313" key="1">
    <source>
        <dbReference type="EMBL" id="KAK8855450.1"/>
    </source>
</evidence>
<keyword evidence="2" id="KW-1185">Reference proteome</keyword>
<sequence>MPNSQHQNRWLPILASDQETDAAAGDLGRQEPIPLAMIVLLAGDGELVQADVVVEVGAGQAHVALDGGLVAADLAGADLLADGVGGAVLVNPASSVRVGDAVAVSGHGGGEESHDGGGGEASELHFEVVGWFGLPGKYLLAYAPSRGLVRIAGKQSRVEEKVAAELCDLLKKGDEELEVLRL</sequence>
<name>A0ABR2HZD9_9PEZI</name>
<dbReference type="Proteomes" id="UP001390339">
    <property type="component" value="Unassembled WGS sequence"/>
</dbReference>
<comment type="caution">
    <text evidence="1">The sequence shown here is derived from an EMBL/GenBank/DDBJ whole genome shotgun (WGS) entry which is preliminary data.</text>
</comment>
<organism evidence="1 2">
    <name type="scientific">Apiospora arundinis</name>
    <dbReference type="NCBI Taxonomy" id="335852"/>
    <lineage>
        <taxon>Eukaryota</taxon>
        <taxon>Fungi</taxon>
        <taxon>Dikarya</taxon>
        <taxon>Ascomycota</taxon>
        <taxon>Pezizomycotina</taxon>
        <taxon>Sordariomycetes</taxon>
        <taxon>Xylariomycetidae</taxon>
        <taxon>Amphisphaeriales</taxon>
        <taxon>Apiosporaceae</taxon>
        <taxon>Apiospora</taxon>
    </lineage>
</organism>
<reference evidence="1 2" key="1">
    <citation type="journal article" date="2024" name="IMA Fungus">
        <title>Apiospora arundinis, a panoply of carbohydrate-active enzymes and secondary metabolites.</title>
        <authorList>
            <person name="Sorensen T."/>
            <person name="Petersen C."/>
            <person name="Muurmann A.T."/>
            <person name="Christiansen J.V."/>
            <person name="Brundto M.L."/>
            <person name="Overgaard C.K."/>
            <person name="Boysen A.T."/>
            <person name="Wollenberg R.D."/>
            <person name="Larsen T.O."/>
            <person name="Sorensen J.L."/>
            <person name="Nielsen K.L."/>
            <person name="Sondergaard T.E."/>
        </authorList>
    </citation>
    <scope>NUCLEOTIDE SEQUENCE [LARGE SCALE GENOMIC DNA]</scope>
    <source>
        <strain evidence="1 2">AAU 773</strain>
    </source>
</reference>
<gene>
    <name evidence="1" type="ORF">PGQ11_011362</name>
</gene>
<evidence type="ECO:0000313" key="2">
    <source>
        <dbReference type="Proteomes" id="UP001390339"/>
    </source>
</evidence>
<protein>
    <submittedName>
        <fullName evidence="1">Uncharacterized protein</fullName>
    </submittedName>
</protein>
<accession>A0ABR2HZD9</accession>
<dbReference type="EMBL" id="JAPCWZ010000007">
    <property type="protein sequence ID" value="KAK8855450.1"/>
    <property type="molecule type" value="Genomic_DNA"/>
</dbReference>